<organism evidence="1 2">
    <name type="scientific">Caerostris darwini</name>
    <dbReference type="NCBI Taxonomy" id="1538125"/>
    <lineage>
        <taxon>Eukaryota</taxon>
        <taxon>Metazoa</taxon>
        <taxon>Ecdysozoa</taxon>
        <taxon>Arthropoda</taxon>
        <taxon>Chelicerata</taxon>
        <taxon>Arachnida</taxon>
        <taxon>Araneae</taxon>
        <taxon>Araneomorphae</taxon>
        <taxon>Entelegynae</taxon>
        <taxon>Araneoidea</taxon>
        <taxon>Araneidae</taxon>
        <taxon>Caerostris</taxon>
    </lineage>
</organism>
<evidence type="ECO:0000313" key="2">
    <source>
        <dbReference type="Proteomes" id="UP001054837"/>
    </source>
</evidence>
<keyword evidence="2" id="KW-1185">Reference proteome</keyword>
<sequence>MSPSSQRTPFNKRVHSKALKPGLNYQFLHTSRIHHLLQYISQSTVLDIALLTKDLLQQASVMKWSTFFFSTSRDDSFPAEDRTPDFCLKDAPDSLV</sequence>
<dbReference type="Proteomes" id="UP001054837">
    <property type="component" value="Unassembled WGS sequence"/>
</dbReference>
<protein>
    <submittedName>
        <fullName evidence="1">Uncharacterized protein</fullName>
    </submittedName>
</protein>
<gene>
    <name evidence="1" type="ORF">CDAR_106351</name>
</gene>
<reference evidence="1 2" key="1">
    <citation type="submission" date="2021-06" db="EMBL/GenBank/DDBJ databases">
        <title>Caerostris darwini draft genome.</title>
        <authorList>
            <person name="Kono N."/>
            <person name="Arakawa K."/>
        </authorList>
    </citation>
    <scope>NUCLEOTIDE SEQUENCE [LARGE SCALE GENOMIC DNA]</scope>
</reference>
<name>A0AAV4SNB7_9ARAC</name>
<evidence type="ECO:0000313" key="1">
    <source>
        <dbReference type="EMBL" id="GIY33153.1"/>
    </source>
</evidence>
<comment type="caution">
    <text evidence="1">The sequence shown here is derived from an EMBL/GenBank/DDBJ whole genome shotgun (WGS) entry which is preliminary data.</text>
</comment>
<accession>A0AAV4SNB7</accession>
<dbReference type="AlphaFoldDB" id="A0AAV4SNB7"/>
<dbReference type="EMBL" id="BPLQ01007907">
    <property type="protein sequence ID" value="GIY33153.1"/>
    <property type="molecule type" value="Genomic_DNA"/>
</dbReference>
<proteinExistence type="predicted"/>